<accession>A0A8J2U1U9</accession>
<keyword evidence="3 6" id="KW-0812">Transmembrane</keyword>
<feature type="transmembrane region" description="Helical" evidence="6">
    <location>
        <begin position="67"/>
        <end position="85"/>
    </location>
</feature>
<comment type="caution">
    <text evidence="6">Lacks conserved residue(s) required for the propagation of feature annotation.</text>
</comment>
<feature type="transmembrane region" description="Helical" evidence="6">
    <location>
        <begin position="39"/>
        <end position="60"/>
    </location>
</feature>
<keyword evidence="4 6" id="KW-1133">Transmembrane helix</keyword>
<dbReference type="Pfam" id="PF01169">
    <property type="entry name" value="GDT1"/>
    <property type="match status" value="2"/>
</dbReference>
<evidence type="ECO:0000256" key="1">
    <source>
        <dbReference type="ARBA" id="ARBA00004141"/>
    </source>
</evidence>
<dbReference type="PANTHER" id="PTHR12608:SF1">
    <property type="entry name" value="TRANSMEMBRANE PROTEIN 165"/>
    <property type="match status" value="1"/>
</dbReference>
<name>A0A8J2U1U9_9GAMM</name>
<evidence type="ECO:0000256" key="3">
    <source>
        <dbReference type="ARBA" id="ARBA00022692"/>
    </source>
</evidence>
<dbReference type="PANTHER" id="PTHR12608">
    <property type="entry name" value="TRANSMEMBRANE PROTEIN HTP-1 RELATED"/>
    <property type="match status" value="1"/>
</dbReference>
<organism evidence="7 8">
    <name type="scientific">Neiella marina</name>
    <dbReference type="NCBI Taxonomy" id="508461"/>
    <lineage>
        <taxon>Bacteria</taxon>
        <taxon>Pseudomonadati</taxon>
        <taxon>Pseudomonadota</taxon>
        <taxon>Gammaproteobacteria</taxon>
        <taxon>Alteromonadales</taxon>
        <taxon>Echinimonadaceae</taxon>
        <taxon>Neiella</taxon>
    </lineage>
</organism>
<dbReference type="OrthoDB" id="9801356at2"/>
<dbReference type="EMBL" id="BMDX01000001">
    <property type="protein sequence ID" value="GGA63878.1"/>
    <property type="molecule type" value="Genomic_DNA"/>
</dbReference>
<keyword evidence="5 6" id="KW-0472">Membrane</keyword>
<keyword evidence="8" id="KW-1185">Reference proteome</keyword>
<comment type="similarity">
    <text evidence="2 6">Belongs to the GDT1 family.</text>
</comment>
<gene>
    <name evidence="7" type="ORF">GCM10011369_01570</name>
</gene>
<evidence type="ECO:0000313" key="8">
    <source>
        <dbReference type="Proteomes" id="UP000619743"/>
    </source>
</evidence>
<reference evidence="8" key="1">
    <citation type="journal article" date="2019" name="Int. J. Syst. Evol. Microbiol.">
        <title>The Global Catalogue of Microorganisms (GCM) 10K type strain sequencing project: providing services to taxonomists for standard genome sequencing and annotation.</title>
        <authorList>
            <consortium name="The Broad Institute Genomics Platform"/>
            <consortium name="The Broad Institute Genome Sequencing Center for Infectious Disease"/>
            <person name="Wu L."/>
            <person name="Ma J."/>
        </authorList>
    </citation>
    <scope>NUCLEOTIDE SEQUENCE [LARGE SCALE GENOMIC DNA]</scope>
    <source>
        <strain evidence="8">CGMCC 1.10130</strain>
    </source>
</reference>
<dbReference type="Proteomes" id="UP000619743">
    <property type="component" value="Unassembled WGS sequence"/>
</dbReference>
<feature type="transmembrane region" description="Helical" evidence="6">
    <location>
        <begin position="170"/>
        <end position="191"/>
    </location>
</feature>
<comment type="subcellular location">
    <subcellularLocation>
        <location evidence="1 6">Membrane</location>
        <topology evidence="1 6">Multi-pass membrane protein</topology>
    </subcellularLocation>
</comment>
<proteinExistence type="inferred from homology"/>
<evidence type="ECO:0000256" key="2">
    <source>
        <dbReference type="ARBA" id="ARBA00009190"/>
    </source>
</evidence>
<sequence>MFEAFSISFLIVTLAEMGDKSQMVCMALAARLPAKQVLIGAILAFAGLNALAVAVGGTLANWLPLEWLAIAAAAMFAIFGMQALWQGWRHQPEEDASDVGHVSRRRVIWSTFSLIAMAELGDKTQLSVAALSTKYDVIAVWFGATVGLSMTSALGVLIGCALLRRMQLQWLHFASGMLFIAMSIAMTLQLLS</sequence>
<dbReference type="GO" id="GO:0046873">
    <property type="term" value="F:metal ion transmembrane transporter activity"/>
    <property type="evidence" value="ECO:0007669"/>
    <property type="project" value="InterPro"/>
</dbReference>
<comment type="caution">
    <text evidence="7">The sequence shown here is derived from an EMBL/GenBank/DDBJ whole genome shotgun (WGS) entry which is preliminary data.</text>
</comment>
<dbReference type="GO" id="GO:0016020">
    <property type="term" value="C:membrane"/>
    <property type="evidence" value="ECO:0007669"/>
    <property type="project" value="UniProtKB-SubCell"/>
</dbReference>
<evidence type="ECO:0000256" key="5">
    <source>
        <dbReference type="ARBA" id="ARBA00023136"/>
    </source>
</evidence>
<dbReference type="InterPro" id="IPR001727">
    <property type="entry name" value="GDT1-like"/>
</dbReference>
<protein>
    <recommendedName>
        <fullName evidence="6">GDT1 family protein</fullName>
    </recommendedName>
</protein>
<dbReference type="RefSeq" id="WP_087504161.1">
    <property type="nucleotide sequence ID" value="NZ_BMDX01000001.1"/>
</dbReference>
<dbReference type="AlphaFoldDB" id="A0A8J2U1U9"/>
<feature type="transmembrane region" description="Helical" evidence="6">
    <location>
        <begin position="138"/>
        <end position="163"/>
    </location>
</feature>
<evidence type="ECO:0000256" key="4">
    <source>
        <dbReference type="ARBA" id="ARBA00022989"/>
    </source>
</evidence>
<evidence type="ECO:0000256" key="6">
    <source>
        <dbReference type="RuleBase" id="RU365102"/>
    </source>
</evidence>
<evidence type="ECO:0000313" key="7">
    <source>
        <dbReference type="EMBL" id="GGA63878.1"/>
    </source>
</evidence>